<proteinExistence type="inferred from homology"/>
<feature type="domain" description="Cyclin-like" evidence="6">
    <location>
        <begin position="59"/>
        <end position="143"/>
    </location>
</feature>
<sequence>MPSLLISLQSNIPAEMSLYSWCTSPYSDDIHRFYKSKEEHMPRIKFQSPQAESRADLIDWMRTVAEKYGFSKLTVHLAVFILDQFMDTHSIASQKLGMVGMVCLLIASKCEDEVDRTPRISSMISLLPEEDRDVITALQVVHVEKFILYSLNWRLGWPTTASFAEYYSLFAVVNGDKDSKNTPHRSLKMAVQSSYDTFLDKTLMCVDLVNAAPSNRAAACLLAARIHNSVSPPWPEYLCTITWYSYERLSSIAHFLLSLDTYDFESGYSSSSPEAHSVRESLEQDSGSTP</sequence>
<dbReference type="Gene3D" id="1.10.472.10">
    <property type="entry name" value="Cyclin-like"/>
    <property type="match status" value="2"/>
</dbReference>
<evidence type="ECO:0000313" key="8">
    <source>
        <dbReference type="EMBL" id="JAG25414.1"/>
    </source>
</evidence>
<dbReference type="SMART" id="SM01332">
    <property type="entry name" value="Cyclin_C"/>
    <property type="match status" value="1"/>
</dbReference>
<evidence type="ECO:0000259" key="6">
    <source>
        <dbReference type="SMART" id="SM00385"/>
    </source>
</evidence>
<reference evidence="8" key="1">
    <citation type="journal article" date="2014" name="PLoS ONE">
        <title>Transcriptome-Based Identification of ABC Transporters in the Western Tarnished Plant Bug Lygus hesperus.</title>
        <authorList>
            <person name="Hull J.J."/>
            <person name="Chaney K."/>
            <person name="Geib S.M."/>
            <person name="Fabrick J.A."/>
            <person name="Brent C.S."/>
            <person name="Walsh D."/>
            <person name="Lavine L.C."/>
        </authorList>
    </citation>
    <scope>NUCLEOTIDE SEQUENCE</scope>
</reference>
<dbReference type="InterPro" id="IPR039361">
    <property type="entry name" value="Cyclin"/>
</dbReference>
<accession>A0A0A9XZS3</accession>
<keyword evidence="2 4" id="KW-0195">Cyclin</keyword>
<dbReference type="Pfam" id="PF02984">
    <property type="entry name" value="Cyclin_C"/>
    <property type="match status" value="1"/>
</dbReference>
<dbReference type="InterPro" id="IPR036915">
    <property type="entry name" value="Cyclin-like_sf"/>
</dbReference>
<dbReference type="InterPro" id="IPR013763">
    <property type="entry name" value="Cyclin-like_dom"/>
</dbReference>
<evidence type="ECO:0000256" key="4">
    <source>
        <dbReference type="RuleBase" id="RU000383"/>
    </source>
</evidence>
<keyword evidence="3" id="KW-0131">Cell cycle</keyword>
<organism evidence="8">
    <name type="scientific">Lygus hesperus</name>
    <name type="common">Western plant bug</name>
    <dbReference type="NCBI Taxonomy" id="30085"/>
    <lineage>
        <taxon>Eukaryota</taxon>
        <taxon>Metazoa</taxon>
        <taxon>Ecdysozoa</taxon>
        <taxon>Arthropoda</taxon>
        <taxon>Hexapoda</taxon>
        <taxon>Insecta</taxon>
        <taxon>Pterygota</taxon>
        <taxon>Neoptera</taxon>
        <taxon>Paraneoptera</taxon>
        <taxon>Hemiptera</taxon>
        <taxon>Heteroptera</taxon>
        <taxon>Panheteroptera</taxon>
        <taxon>Cimicomorpha</taxon>
        <taxon>Miridae</taxon>
        <taxon>Mirini</taxon>
        <taxon>Lygus</taxon>
    </lineage>
</organism>
<dbReference type="InterPro" id="IPR006671">
    <property type="entry name" value="Cyclin_N"/>
</dbReference>
<dbReference type="InterPro" id="IPR046965">
    <property type="entry name" value="Cyclin_A/B-like"/>
</dbReference>
<dbReference type="SUPFAM" id="SSF47954">
    <property type="entry name" value="Cyclin-like"/>
    <property type="match status" value="2"/>
</dbReference>
<name>A0A0A9XZS3_LYGHE</name>
<evidence type="ECO:0000256" key="3">
    <source>
        <dbReference type="ARBA" id="ARBA00023306"/>
    </source>
</evidence>
<evidence type="ECO:0000256" key="2">
    <source>
        <dbReference type="ARBA" id="ARBA00023127"/>
    </source>
</evidence>
<dbReference type="GO" id="GO:0051301">
    <property type="term" value="P:cell division"/>
    <property type="evidence" value="ECO:0007669"/>
    <property type="project" value="UniProtKB-KW"/>
</dbReference>
<dbReference type="CDD" id="cd20528">
    <property type="entry name" value="CYCLIN_CCNJ-like_rpt1"/>
    <property type="match status" value="1"/>
</dbReference>
<dbReference type="Pfam" id="PF00134">
    <property type="entry name" value="Cyclin_N"/>
    <property type="match status" value="1"/>
</dbReference>
<dbReference type="PANTHER" id="PTHR10177">
    <property type="entry name" value="CYCLINS"/>
    <property type="match status" value="1"/>
</dbReference>
<gene>
    <name evidence="8" type="primary">ccnj</name>
    <name evidence="8" type="ORF">CM83_56800</name>
</gene>
<reference evidence="8" key="2">
    <citation type="submission" date="2014-07" db="EMBL/GenBank/DDBJ databases">
        <authorList>
            <person name="Hull J."/>
        </authorList>
    </citation>
    <scope>NUCLEOTIDE SEQUENCE</scope>
</reference>
<keyword evidence="1" id="KW-0132">Cell division</keyword>
<evidence type="ECO:0000256" key="1">
    <source>
        <dbReference type="ARBA" id="ARBA00022618"/>
    </source>
</evidence>
<dbReference type="AlphaFoldDB" id="A0A0A9XZS3"/>
<evidence type="ECO:0000256" key="5">
    <source>
        <dbReference type="SAM" id="MobiDB-lite"/>
    </source>
</evidence>
<comment type="similarity">
    <text evidence="4">Belongs to the cyclin family.</text>
</comment>
<dbReference type="InterPro" id="IPR004367">
    <property type="entry name" value="Cyclin_C-dom"/>
</dbReference>
<feature type="region of interest" description="Disordered" evidence="5">
    <location>
        <begin position="269"/>
        <end position="290"/>
    </location>
</feature>
<protein>
    <submittedName>
        <fullName evidence="8">Cyclin-J</fullName>
    </submittedName>
</protein>
<dbReference type="GO" id="GO:0016538">
    <property type="term" value="F:cyclin-dependent protein serine/threonine kinase regulator activity"/>
    <property type="evidence" value="ECO:0007669"/>
    <property type="project" value="InterPro"/>
</dbReference>
<evidence type="ECO:0000259" key="7">
    <source>
        <dbReference type="SMART" id="SM01332"/>
    </source>
</evidence>
<dbReference type="EMBL" id="GBHO01018190">
    <property type="protein sequence ID" value="JAG25414.1"/>
    <property type="molecule type" value="Transcribed_RNA"/>
</dbReference>
<dbReference type="GO" id="GO:0044772">
    <property type="term" value="P:mitotic cell cycle phase transition"/>
    <property type="evidence" value="ECO:0007669"/>
    <property type="project" value="InterPro"/>
</dbReference>
<dbReference type="PIRSF" id="PIRSF001771">
    <property type="entry name" value="Cyclin_A_B_D_E"/>
    <property type="match status" value="1"/>
</dbReference>
<dbReference type="SMART" id="SM00385">
    <property type="entry name" value="CYCLIN"/>
    <property type="match status" value="2"/>
</dbReference>
<feature type="domain" description="Cyclin C-terminal" evidence="7">
    <location>
        <begin position="158"/>
        <end position="282"/>
    </location>
</feature>
<feature type="domain" description="Cyclin-like" evidence="6">
    <location>
        <begin position="167"/>
        <end position="258"/>
    </location>
</feature>